<keyword evidence="1" id="KW-1277">Toxin-antitoxin system</keyword>
<evidence type="ECO:0000256" key="1">
    <source>
        <dbReference type="ARBA" id="ARBA00022649"/>
    </source>
</evidence>
<name>A0A1G2MS31_9BACT</name>
<dbReference type="Pfam" id="PF05016">
    <property type="entry name" value="ParE_toxin"/>
    <property type="match status" value="1"/>
</dbReference>
<organism evidence="2 3">
    <name type="scientific">Candidatus Taylorbacteria bacterium RIFCSPHIGHO2_02_FULL_45_35</name>
    <dbReference type="NCBI Taxonomy" id="1802311"/>
    <lineage>
        <taxon>Bacteria</taxon>
        <taxon>Candidatus Tayloriibacteriota</taxon>
    </lineage>
</organism>
<protein>
    <recommendedName>
        <fullName evidence="4">Plasmid stabilization protein</fullName>
    </recommendedName>
</protein>
<dbReference type="Proteomes" id="UP000177943">
    <property type="component" value="Unassembled WGS sequence"/>
</dbReference>
<sequence>MYRIFLTAKAEKEYKKLPSRVAQDVSRLFGGEFSDNPLSKTLDINKLRVPFLGYRLRIGSYRILFVIEGKTITVYSIKHRKDAYK</sequence>
<gene>
    <name evidence="2" type="ORF">A3D56_02630</name>
</gene>
<evidence type="ECO:0000313" key="2">
    <source>
        <dbReference type="EMBL" id="OHA26676.1"/>
    </source>
</evidence>
<reference evidence="2 3" key="1">
    <citation type="journal article" date="2016" name="Nat. Commun.">
        <title>Thousands of microbial genomes shed light on interconnected biogeochemical processes in an aquifer system.</title>
        <authorList>
            <person name="Anantharaman K."/>
            <person name="Brown C.T."/>
            <person name="Hug L.A."/>
            <person name="Sharon I."/>
            <person name="Castelle C.J."/>
            <person name="Probst A.J."/>
            <person name="Thomas B.C."/>
            <person name="Singh A."/>
            <person name="Wilkins M.J."/>
            <person name="Karaoz U."/>
            <person name="Brodie E.L."/>
            <person name="Williams K.H."/>
            <person name="Hubbard S.S."/>
            <person name="Banfield J.F."/>
        </authorList>
    </citation>
    <scope>NUCLEOTIDE SEQUENCE [LARGE SCALE GENOMIC DNA]</scope>
</reference>
<comment type="caution">
    <text evidence="2">The sequence shown here is derived from an EMBL/GenBank/DDBJ whole genome shotgun (WGS) entry which is preliminary data.</text>
</comment>
<proteinExistence type="predicted"/>
<dbReference type="InterPro" id="IPR007712">
    <property type="entry name" value="RelE/ParE_toxin"/>
</dbReference>
<evidence type="ECO:0008006" key="4">
    <source>
        <dbReference type="Google" id="ProtNLM"/>
    </source>
</evidence>
<accession>A0A1G2MS31</accession>
<dbReference type="InterPro" id="IPR035093">
    <property type="entry name" value="RelE/ParE_toxin_dom_sf"/>
</dbReference>
<dbReference type="InterPro" id="IPR052747">
    <property type="entry name" value="TA_system_RelE_toxin"/>
</dbReference>
<dbReference type="PANTHER" id="PTHR38813:SF1">
    <property type="entry name" value="TOXIN RELE1-RELATED"/>
    <property type="match status" value="1"/>
</dbReference>
<dbReference type="AlphaFoldDB" id="A0A1G2MS31"/>
<dbReference type="SUPFAM" id="SSF143011">
    <property type="entry name" value="RelE-like"/>
    <property type="match status" value="1"/>
</dbReference>
<dbReference type="PANTHER" id="PTHR38813">
    <property type="match status" value="1"/>
</dbReference>
<dbReference type="EMBL" id="MHRP01000028">
    <property type="protein sequence ID" value="OHA26676.1"/>
    <property type="molecule type" value="Genomic_DNA"/>
</dbReference>
<evidence type="ECO:0000313" key="3">
    <source>
        <dbReference type="Proteomes" id="UP000177943"/>
    </source>
</evidence>
<dbReference type="Gene3D" id="3.30.2310.20">
    <property type="entry name" value="RelE-like"/>
    <property type="match status" value="1"/>
</dbReference>